<dbReference type="InterPro" id="IPR045136">
    <property type="entry name" value="Iah1-like"/>
</dbReference>
<keyword evidence="3" id="KW-0442">Lipid degradation</keyword>
<keyword evidence="3" id="KW-0443">Lipid metabolism</keyword>
<evidence type="ECO:0000256" key="2">
    <source>
        <dbReference type="ARBA" id="ARBA00022801"/>
    </source>
</evidence>
<dbReference type="InterPro" id="IPR013830">
    <property type="entry name" value="SGNH_hydro"/>
</dbReference>
<evidence type="ECO:0000313" key="6">
    <source>
        <dbReference type="EMBL" id="KAG6745260.1"/>
    </source>
</evidence>
<dbReference type="PANTHER" id="PTHR14209:SF10">
    <property type="entry name" value="SGNH HYDROLASE-TYPE ESTERASE DOMAIN-CONTAINING PROTEIN"/>
    <property type="match status" value="1"/>
</dbReference>
<accession>A0A8X7Y7Z1</accession>
<gene>
    <name evidence="6" type="ORF">POTOM_051909</name>
</gene>
<evidence type="ECO:0000256" key="4">
    <source>
        <dbReference type="SAM" id="MobiDB-lite"/>
    </source>
</evidence>
<feature type="domain" description="SGNH hydrolase-type esterase" evidence="5">
    <location>
        <begin position="74"/>
        <end position="257"/>
    </location>
</feature>
<evidence type="ECO:0000259" key="5">
    <source>
        <dbReference type="Pfam" id="PF13472"/>
    </source>
</evidence>
<dbReference type="OrthoDB" id="671439at2759"/>
<dbReference type="AlphaFoldDB" id="A0A8X7Y7Z1"/>
<comment type="similarity">
    <text evidence="1">Belongs to the 'GDSL' lipolytic enzyme family.</text>
</comment>
<protein>
    <recommendedName>
        <fullName evidence="5">SGNH hydrolase-type esterase domain-containing protein</fullName>
    </recommendedName>
</protein>
<name>A0A8X7Y7Z1_POPTO</name>
<evidence type="ECO:0000256" key="1">
    <source>
        <dbReference type="ARBA" id="ARBA00008668"/>
    </source>
</evidence>
<evidence type="ECO:0000313" key="7">
    <source>
        <dbReference type="Proteomes" id="UP000886885"/>
    </source>
</evidence>
<feature type="region of interest" description="Disordered" evidence="4">
    <location>
        <begin position="292"/>
        <end position="313"/>
    </location>
</feature>
<dbReference type="GO" id="GO:0016788">
    <property type="term" value="F:hydrolase activity, acting on ester bonds"/>
    <property type="evidence" value="ECO:0007669"/>
    <property type="project" value="InterPro"/>
</dbReference>
<keyword evidence="2" id="KW-0378">Hydrolase</keyword>
<dbReference type="PANTHER" id="PTHR14209">
    <property type="entry name" value="ISOAMYL ACETATE-HYDROLYZING ESTERASE 1"/>
    <property type="match status" value="1"/>
</dbReference>
<reference evidence="6" key="1">
    <citation type="journal article" date="2020" name="bioRxiv">
        <title>Hybrid origin of Populus tomentosa Carr. identified through genome sequencing and phylogenomic analysis.</title>
        <authorList>
            <person name="An X."/>
            <person name="Gao K."/>
            <person name="Chen Z."/>
            <person name="Li J."/>
            <person name="Yang X."/>
            <person name="Yang X."/>
            <person name="Zhou J."/>
            <person name="Guo T."/>
            <person name="Zhao T."/>
            <person name="Huang S."/>
            <person name="Miao D."/>
            <person name="Khan W.U."/>
            <person name="Rao P."/>
            <person name="Ye M."/>
            <person name="Lei B."/>
            <person name="Liao W."/>
            <person name="Wang J."/>
            <person name="Ji L."/>
            <person name="Li Y."/>
            <person name="Guo B."/>
            <person name="Mustafa N.S."/>
            <person name="Li S."/>
            <person name="Yun Q."/>
            <person name="Keller S.R."/>
            <person name="Mao J."/>
            <person name="Zhang R."/>
            <person name="Strauss S.H."/>
        </authorList>
    </citation>
    <scope>NUCLEOTIDE SEQUENCE</scope>
    <source>
        <strain evidence="6">GM15</strain>
        <tissue evidence="6">Leaf</tissue>
    </source>
</reference>
<dbReference type="Proteomes" id="UP000886885">
    <property type="component" value="Chromosome 16A"/>
</dbReference>
<feature type="compositionally biased region" description="Polar residues" evidence="4">
    <location>
        <begin position="296"/>
        <end position="305"/>
    </location>
</feature>
<keyword evidence="7" id="KW-1185">Reference proteome</keyword>
<dbReference type="Pfam" id="PF13472">
    <property type="entry name" value="Lipase_GDSL_2"/>
    <property type="match status" value="1"/>
</dbReference>
<evidence type="ECO:0000256" key="3">
    <source>
        <dbReference type="ARBA" id="ARBA00022963"/>
    </source>
</evidence>
<dbReference type="EMBL" id="JAAWWB010000031">
    <property type="protein sequence ID" value="KAG6745260.1"/>
    <property type="molecule type" value="Genomic_DNA"/>
</dbReference>
<sequence length="313" mass="34994">MSSLDRIVTTQDGPVKFAFPKLLVMERKDTIRIQKPVVVVCAQFAKQVLGGERSSSELQVERQMVGPRRPQFVLFGSSIVQKSFGDGGWGAILADTYARKADIVMRGYGGWNSRNALQVLDQIFPKEAAVQPSLVITYFGGNDSLKPIPDELSPHVPLPEFIENMKKIATHLKSLSEKTRVIFLGVPPANDEMIIQLYGERATRSNEGARIYSEATLKLCQELEVKAIDLWTIMQQKNDWMTTCFTDGFHLASEGSKIVAKEIMRALEEAEWEPSLYWKLMPSEFVGISPFDPEGSNGTITNSNMFGEEDPMP</sequence>
<proteinExistence type="inferred from homology"/>
<dbReference type="CDD" id="cd01838">
    <property type="entry name" value="Isoamyl_acetate_hydrolase_like"/>
    <property type="match status" value="1"/>
</dbReference>
<comment type="caution">
    <text evidence="6">The sequence shown here is derived from an EMBL/GenBank/DDBJ whole genome shotgun (WGS) entry which is preliminary data.</text>
</comment>
<dbReference type="GO" id="GO:0016042">
    <property type="term" value="P:lipid catabolic process"/>
    <property type="evidence" value="ECO:0007669"/>
    <property type="project" value="UniProtKB-KW"/>
</dbReference>
<organism evidence="6 7">
    <name type="scientific">Populus tomentosa</name>
    <name type="common">Chinese white poplar</name>
    <dbReference type="NCBI Taxonomy" id="118781"/>
    <lineage>
        <taxon>Eukaryota</taxon>
        <taxon>Viridiplantae</taxon>
        <taxon>Streptophyta</taxon>
        <taxon>Embryophyta</taxon>
        <taxon>Tracheophyta</taxon>
        <taxon>Spermatophyta</taxon>
        <taxon>Magnoliopsida</taxon>
        <taxon>eudicotyledons</taxon>
        <taxon>Gunneridae</taxon>
        <taxon>Pentapetalae</taxon>
        <taxon>rosids</taxon>
        <taxon>fabids</taxon>
        <taxon>Malpighiales</taxon>
        <taxon>Salicaceae</taxon>
        <taxon>Saliceae</taxon>
        <taxon>Populus</taxon>
    </lineage>
</organism>
<dbReference type="FunFam" id="3.40.50.1110:FF:000002">
    <property type="entry name" value="isoamyl acetate-hydrolyzing esterase 1 homolog"/>
    <property type="match status" value="1"/>
</dbReference>